<dbReference type="EMBL" id="CAADHY010000024">
    <property type="protein sequence ID" value="VFR28343.1"/>
    <property type="molecule type" value="Genomic_DNA"/>
</dbReference>
<evidence type="ECO:0000313" key="9">
    <source>
        <dbReference type="EMBL" id="VFR28343.1"/>
    </source>
</evidence>
<accession>A0A484PR19</accession>
<organism evidence="9">
    <name type="scientific">plant metagenome</name>
    <dbReference type="NCBI Taxonomy" id="1297885"/>
    <lineage>
        <taxon>unclassified sequences</taxon>
        <taxon>metagenomes</taxon>
        <taxon>organismal metagenomes</taxon>
    </lineage>
</organism>
<keyword evidence="6 7" id="KW-0472">Membrane</keyword>
<keyword evidence="2" id="KW-0813">Transport</keyword>
<evidence type="ECO:0000256" key="7">
    <source>
        <dbReference type="SAM" id="Phobius"/>
    </source>
</evidence>
<keyword evidence="4 7" id="KW-1133">Transmembrane helix</keyword>
<evidence type="ECO:0000256" key="6">
    <source>
        <dbReference type="ARBA" id="ARBA00023136"/>
    </source>
</evidence>
<dbReference type="EMBL" id="CAADID010000022">
    <property type="protein sequence ID" value="VFR73129.1"/>
    <property type="molecule type" value="Genomic_DNA"/>
</dbReference>
<dbReference type="GO" id="GO:0020037">
    <property type="term" value="F:heme binding"/>
    <property type="evidence" value="ECO:0007669"/>
    <property type="project" value="TreeGrafter"/>
</dbReference>
<dbReference type="Pfam" id="PF01794">
    <property type="entry name" value="Ferric_reduct"/>
    <property type="match status" value="1"/>
</dbReference>
<evidence type="ECO:0000256" key="2">
    <source>
        <dbReference type="ARBA" id="ARBA00022448"/>
    </source>
</evidence>
<feature type="transmembrane region" description="Helical" evidence="7">
    <location>
        <begin position="45"/>
        <end position="66"/>
    </location>
</feature>
<keyword evidence="5" id="KW-0408">Iron</keyword>
<dbReference type="HAMAP" id="MF_01207">
    <property type="entry name" value="MsrQ"/>
    <property type="match status" value="1"/>
</dbReference>
<feature type="domain" description="Ferric oxidoreductase" evidence="8">
    <location>
        <begin position="45"/>
        <end position="158"/>
    </location>
</feature>
<protein>
    <submittedName>
        <fullName evidence="9">FIG001196: Membrane protein YedZ</fullName>
    </submittedName>
</protein>
<feature type="transmembrane region" description="Helical" evidence="7">
    <location>
        <begin position="116"/>
        <end position="135"/>
    </location>
</feature>
<dbReference type="AlphaFoldDB" id="A0A484PR19"/>
<dbReference type="GO" id="GO:0016679">
    <property type="term" value="F:oxidoreductase activity, acting on diphenols and related substances as donors"/>
    <property type="evidence" value="ECO:0007669"/>
    <property type="project" value="TreeGrafter"/>
</dbReference>
<evidence type="ECO:0000313" key="10">
    <source>
        <dbReference type="EMBL" id="VFR47145.1"/>
    </source>
</evidence>
<evidence type="ECO:0000256" key="1">
    <source>
        <dbReference type="ARBA" id="ARBA00004141"/>
    </source>
</evidence>
<keyword evidence="3 7" id="KW-0812">Transmembrane</keyword>
<evidence type="ECO:0000256" key="4">
    <source>
        <dbReference type="ARBA" id="ARBA00022989"/>
    </source>
</evidence>
<sequence>MDARQVDRCKPLLFVLGLFPLARWIWLGVTDQLTANPIEFLTRSAGTWTLVCLMVTLAITPLRRLLGMPALLRWRRMCGLYTFFYASLHLLTWAWWDQGFDLAGMVADTLQRPFVAVGLAAFFLMSLLALTSTRGWMRRLGANWQRLHRAIYPIGVLAIIHYWLHKAGKNDYAEVVIYGGLLAALLGWRLVAWWRARRLAAA</sequence>
<feature type="transmembrane region" description="Helical" evidence="7">
    <location>
        <begin position="147"/>
        <end position="164"/>
    </location>
</feature>
<feature type="transmembrane region" description="Helical" evidence="7">
    <location>
        <begin position="176"/>
        <end position="194"/>
    </location>
</feature>
<dbReference type="EMBL" id="CAADIG010000021">
    <property type="protein sequence ID" value="VFR47145.1"/>
    <property type="molecule type" value="Genomic_DNA"/>
</dbReference>
<gene>
    <name evidence="9" type="ORF">AMP9_1320</name>
    <name evidence="10" type="ORF">ANT2_1322</name>
    <name evidence="11" type="ORF">ANT3_1323</name>
</gene>
<dbReference type="GO" id="GO:0005886">
    <property type="term" value="C:plasma membrane"/>
    <property type="evidence" value="ECO:0007669"/>
    <property type="project" value="TreeGrafter"/>
</dbReference>
<comment type="subcellular location">
    <subcellularLocation>
        <location evidence="1">Membrane</location>
        <topology evidence="1">Multi-pass membrane protein</topology>
    </subcellularLocation>
</comment>
<feature type="transmembrane region" description="Helical" evidence="7">
    <location>
        <begin position="12"/>
        <end position="29"/>
    </location>
</feature>
<dbReference type="PANTHER" id="PTHR36964:SF1">
    <property type="entry name" value="PROTEIN-METHIONINE-SULFOXIDE REDUCTASE HEME-BINDING SUBUNIT MSRQ"/>
    <property type="match status" value="1"/>
</dbReference>
<feature type="transmembrane region" description="Helical" evidence="7">
    <location>
        <begin position="78"/>
        <end position="96"/>
    </location>
</feature>
<dbReference type="InterPro" id="IPR022837">
    <property type="entry name" value="MsrQ-like"/>
</dbReference>
<dbReference type="InterPro" id="IPR013130">
    <property type="entry name" value="Fe3_Rdtase_TM_dom"/>
</dbReference>
<evidence type="ECO:0000256" key="3">
    <source>
        <dbReference type="ARBA" id="ARBA00022692"/>
    </source>
</evidence>
<dbReference type="PANTHER" id="PTHR36964">
    <property type="entry name" value="PROTEIN-METHIONINE-SULFOXIDE REDUCTASE HEME-BINDING SUBUNIT MSRQ"/>
    <property type="match status" value="1"/>
</dbReference>
<reference evidence="9" key="1">
    <citation type="submission" date="2019-03" db="EMBL/GenBank/DDBJ databases">
        <authorList>
            <person name="Danneels B."/>
        </authorList>
    </citation>
    <scope>NUCLEOTIDE SEQUENCE</scope>
</reference>
<evidence type="ECO:0000259" key="8">
    <source>
        <dbReference type="Pfam" id="PF01794"/>
    </source>
</evidence>
<evidence type="ECO:0000256" key="5">
    <source>
        <dbReference type="ARBA" id="ARBA00023004"/>
    </source>
</evidence>
<evidence type="ECO:0000313" key="11">
    <source>
        <dbReference type="EMBL" id="VFR73129.1"/>
    </source>
</evidence>
<name>A0A484PR19_9ZZZZ</name>
<proteinExistence type="inferred from homology"/>
<dbReference type="GO" id="GO:0010181">
    <property type="term" value="F:FMN binding"/>
    <property type="evidence" value="ECO:0007669"/>
    <property type="project" value="TreeGrafter"/>
</dbReference>